<gene>
    <name evidence="3" type="ORF">BBAD15_g8066</name>
</gene>
<dbReference type="OrthoDB" id="4868425at2759"/>
<dbReference type="AlphaFoldDB" id="A0A0A2VGB3"/>
<evidence type="ECO:0000256" key="2">
    <source>
        <dbReference type="SAM" id="MobiDB-lite"/>
    </source>
</evidence>
<sequence length="356" mass="40890">MATDSEKLLQRIKGLEQEIAQARREKEQAQSLLRDTTLQEYLRRCQELVLSKVHLVTDGYLTTKAPLNNATRRHCPTLLVPWDDFIPAQTDVFQRIDRIFPTMSDYSRASTSFRGTASLFLKRSNSEQPRVETKIYERFARFRNSAHQKHIAFIIEYKAIHKLHTAHFEQGLRQMNILEEVVNKMTLPTAEPERVKHYAELLSAAAVTQTYHYMLEAALEYGYLTNGDAIVFLNIDWTDPTVLRYHLARPACEVLVDQDATWSNAVCQVLAFTIMALQSSQHSNDERVAAANKCNKWLVDFGHVLDQILKEEEEREEKEREEKAAHSGPTTLAGKKHRRVPSSPASVTSKKVIVIW</sequence>
<evidence type="ECO:0000256" key="1">
    <source>
        <dbReference type="SAM" id="Coils"/>
    </source>
</evidence>
<organism evidence="3 4">
    <name type="scientific">Beauveria bassiana D1-5</name>
    <dbReference type="NCBI Taxonomy" id="1245745"/>
    <lineage>
        <taxon>Eukaryota</taxon>
        <taxon>Fungi</taxon>
        <taxon>Dikarya</taxon>
        <taxon>Ascomycota</taxon>
        <taxon>Pezizomycotina</taxon>
        <taxon>Sordariomycetes</taxon>
        <taxon>Hypocreomycetidae</taxon>
        <taxon>Hypocreales</taxon>
        <taxon>Cordycipitaceae</taxon>
        <taxon>Beauveria</taxon>
    </lineage>
</organism>
<name>A0A0A2VGB3_BEABA</name>
<comment type="caution">
    <text evidence="3">The sequence shown here is derived from an EMBL/GenBank/DDBJ whole genome shotgun (WGS) entry which is preliminary data.</text>
</comment>
<feature type="compositionally biased region" description="Basic and acidic residues" evidence="2">
    <location>
        <begin position="312"/>
        <end position="325"/>
    </location>
</feature>
<keyword evidence="1" id="KW-0175">Coiled coil</keyword>
<feature type="coiled-coil region" evidence="1">
    <location>
        <begin position="5"/>
        <end position="39"/>
    </location>
</feature>
<protein>
    <submittedName>
        <fullName evidence="3">Uncharacterized protein</fullName>
    </submittedName>
</protein>
<evidence type="ECO:0000313" key="4">
    <source>
        <dbReference type="Proteomes" id="UP000030106"/>
    </source>
</evidence>
<feature type="region of interest" description="Disordered" evidence="2">
    <location>
        <begin position="312"/>
        <end position="348"/>
    </location>
</feature>
<reference evidence="3 4" key="1">
    <citation type="submission" date="2012-10" db="EMBL/GenBank/DDBJ databases">
        <title>Genome sequencing and analysis of entomopathogenic fungi Beauveria bassiana D1-5.</title>
        <authorList>
            <person name="Li Q."/>
            <person name="Wang L."/>
            <person name="Zhang Z."/>
            <person name="Wang Q."/>
            <person name="Ren J."/>
            <person name="Wang M."/>
            <person name="Xu W."/>
            <person name="Wang J."/>
            <person name="Lu Y."/>
            <person name="Du Q."/>
            <person name="Sun Z."/>
        </authorList>
    </citation>
    <scope>NUCLEOTIDE SEQUENCE [LARGE SCALE GENOMIC DNA]</scope>
    <source>
        <strain evidence="3 4">D1-5</strain>
    </source>
</reference>
<dbReference type="HOGENOM" id="CLU_010672_0_3_1"/>
<proteinExistence type="predicted"/>
<accession>A0A0A2VGB3</accession>
<dbReference type="EMBL" id="ANFO01000793">
    <property type="protein sequence ID" value="KGQ06598.1"/>
    <property type="molecule type" value="Genomic_DNA"/>
</dbReference>
<dbReference type="STRING" id="1245745.A0A0A2VGB3"/>
<dbReference type="Proteomes" id="UP000030106">
    <property type="component" value="Unassembled WGS sequence"/>
</dbReference>
<evidence type="ECO:0000313" key="3">
    <source>
        <dbReference type="EMBL" id="KGQ06598.1"/>
    </source>
</evidence>